<dbReference type="InterPro" id="IPR013087">
    <property type="entry name" value="Znf_C2H2_type"/>
</dbReference>
<evidence type="ECO:0000259" key="3">
    <source>
        <dbReference type="PROSITE" id="PS50157"/>
    </source>
</evidence>
<dbReference type="InterPro" id="IPR036236">
    <property type="entry name" value="Znf_C2H2_sf"/>
</dbReference>
<evidence type="ECO:0000256" key="1">
    <source>
        <dbReference type="PROSITE-ProRule" id="PRU00042"/>
    </source>
</evidence>
<accession>A0A914GRE4</accession>
<protein>
    <submittedName>
        <fullName evidence="5">C2H2-type domain-containing protein</fullName>
    </submittedName>
</protein>
<feature type="region of interest" description="Disordered" evidence="2">
    <location>
        <begin position="13"/>
        <end position="35"/>
    </location>
</feature>
<name>A0A914GRE4_GLORO</name>
<evidence type="ECO:0000313" key="5">
    <source>
        <dbReference type="WBParaSite" id="Gr19_v10_g10048.t1"/>
    </source>
</evidence>
<organism evidence="4 5">
    <name type="scientific">Globodera rostochiensis</name>
    <name type="common">Golden nematode worm</name>
    <name type="synonym">Heterodera rostochiensis</name>
    <dbReference type="NCBI Taxonomy" id="31243"/>
    <lineage>
        <taxon>Eukaryota</taxon>
        <taxon>Metazoa</taxon>
        <taxon>Ecdysozoa</taxon>
        <taxon>Nematoda</taxon>
        <taxon>Chromadorea</taxon>
        <taxon>Rhabditida</taxon>
        <taxon>Tylenchina</taxon>
        <taxon>Tylenchomorpha</taxon>
        <taxon>Tylenchoidea</taxon>
        <taxon>Heteroderidae</taxon>
        <taxon>Heteroderinae</taxon>
        <taxon>Globodera</taxon>
    </lineage>
</organism>
<feature type="compositionally biased region" description="Polar residues" evidence="2">
    <location>
        <begin position="13"/>
        <end position="22"/>
    </location>
</feature>
<dbReference type="Proteomes" id="UP000887572">
    <property type="component" value="Unplaced"/>
</dbReference>
<evidence type="ECO:0000313" key="4">
    <source>
        <dbReference type="Proteomes" id="UP000887572"/>
    </source>
</evidence>
<evidence type="ECO:0000256" key="2">
    <source>
        <dbReference type="SAM" id="MobiDB-lite"/>
    </source>
</evidence>
<sequence length="227" mass="24499">MCQDCGQPFRQSNHLSAHQSVHSGKKPFKGSTASREISMPQGTELFQTGWGYSEHNSCSALSAKVSKLANSTVQCECMFGEKGVNFSNRKFKLFNTTATNTDKPATSTDKPTTTTSKPTTTTDYGNRAVTPNNGMGSAAIISTTKAMGSALTSGTEYTPPLRCWLKRACHVSLMIKLAKLGGRFKVPDCVGAMAKLDATTDDRILQALGNEFVGRKDGIFLRKFVPP</sequence>
<dbReference type="AlphaFoldDB" id="A0A914GRE4"/>
<proteinExistence type="predicted"/>
<feature type="compositionally biased region" description="Low complexity" evidence="2">
    <location>
        <begin position="101"/>
        <end position="123"/>
    </location>
</feature>
<reference evidence="5" key="1">
    <citation type="submission" date="2022-11" db="UniProtKB">
        <authorList>
            <consortium name="WormBaseParasite"/>
        </authorList>
    </citation>
    <scope>IDENTIFICATION</scope>
</reference>
<feature type="region of interest" description="Disordered" evidence="2">
    <location>
        <begin position="99"/>
        <end position="129"/>
    </location>
</feature>
<keyword evidence="1" id="KW-0862">Zinc</keyword>
<dbReference type="WBParaSite" id="Gr19_v10_g10048.t1">
    <property type="protein sequence ID" value="Gr19_v10_g10048.t1"/>
    <property type="gene ID" value="Gr19_v10_g10048"/>
</dbReference>
<keyword evidence="4" id="KW-1185">Reference proteome</keyword>
<keyword evidence="1" id="KW-0863">Zinc-finger</keyword>
<feature type="domain" description="C2H2-type" evidence="3">
    <location>
        <begin position="1"/>
        <end position="27"/>
    </location>
</feature>
<dbReference type="PROSITE" id="PS50157">
    <property type="entry name" value="ZINC_FINGER_C2H2_2"/>
    <property type="match status" value="1"/>
</dbReference>
<dbReference type="SUPFAM" id="SSF57667">
    <property type="entry name" value="beta-beta-alpha zinc fingers"/>
    <property type="match status" value="1"/>
</dbReference>
<keyword evidence="1" id="KW-0479">Metal-binding</keyword>
<dbReference type="Gene3D" id="3.30.160.60">
    <property type="entry name" value="Classic Zinc Finger"/>
    <property type="match status" value="1"/>
</dbReference>
<dbReference type="PROSITE" id="PS00028">
    <property type="entry name" value="ZINC_FINGER_C2H2_1"/>
    <property type="match status" value="1"/>
</dbReference>
<dbReference type="GO" id="GO:0008270">
    <property type="term" value="F:zinc ion binding"/>
    <property type="evidence" value="ECO:0007669"/>
    <property type="project" value="UniProtKB-KW"/>
</dbReference>